<keyword evidence="6 10" id="KW-1133">Transmembrane helix</keyword>
<accession>A0A1E5RN59</accession>
<proteinExistence type="inferred from homology"/>
<dbReference type="STRING" id="56408.A0A1E5RN59"/>
<evidence type="ECO:0000256" key="4">
    <source>
        <dbReference type="ARBA" id="ARBA00022737"/>
    </source>
</evidence>
<keyword evidence="2 10" id="KW-0813">Transport</keyword>
<dbReference type="GO" id="GO:0015187">
    <property type="term" value="F:glycine transmembrane transporter activity"/>
    <property type="evidence" value="ECO:0007669"/>
    <property type="project" value="UniProtKB-UniRule"/>
</dbReference>
<dbReference type="Pfam" id="PF00153">
    <property type="entry name" value="Mito_carr"/>
    <property type="match status" value="3"/>
</dbReference>
<comment type="catalytic activity">
    <reaction evidence="9 10">
        <text>glycine(in) = glycine(out)</text>
        <dbReference type="Rhea" id="RHEA:70715"/>
        <dbReference type="ChEBI" id="CHEBI:57305"/>
    </reaction>
</comment>
<protein>
    <recommendedName>
        <fullName evidence="10">Mitochondrial glycine transporter</fullName>
    </recommendedName>
    <alternativeName>
        <fullName evidence="10">Solute carrier family 25 member 38 homolog</fullName>
    </alternativeName>
</protein>
<evidence type="ECO:0000256" key="8">
    <source>
        <dbReference type="ARBA" id="ARBA00023136"/>
    </source>
</evidence>
<dbReference type="InterPro" id="IPR030847">
    <property type="entry name" value="Hem25/SLC25A38"/>
</dbReference>
<organism evidence="12 13">
    <name type="scientific">Hanseniaspora osmophila</name>
    <dbReference type="NCBI Taxonomy" id="56408"/>
    <lineage>
        <taxon>Eukaryota</taxon>
        <taxon>Fungi</taxon>
        <taxon>Dikarya</taxon>
        <taxon>Ascomycota</taxon>
        <taxon>Saccharomycotina</taxon>
        <taxon>Saccharomycetes</taxon>
        <taxon>Saccharomycodales</taxon>
        <taxon>Saccharomycodaceae</taxon>
        <taxon>Hanseniaspora</taxon>
    </lineage>
</organism>
<comment type="function">
    <text evidence="10">Mitochondrial glycine transporter that imports glycine into the mitochondrial matrix. Plays an important role in providing glycine for the first enzymatic step in heme biosynthesis, the condensation of glycine with succinyl-CoA to produce 5-aminolevulinate (ALA) in the miochondrial matrix.</text>
</comment>
<comment type="similarity">
    <text evidence="10">Belongs to the mitochondrial carrier (TC 2.A.29) family. SLC25A38 subfamily.</text>
</comment>
<evidence type="ECO:0000256" key="10">
    <source>
        <dbReference type="HAMAP-Rule" id="MF_03064"/>
    </source>
</evidence>
<evidence type="ECO:0000256" key="9">
    <source>
        <dbReference type="ARBA" id="ARBA00034060"/>
    </source>
</evidence>
<keyword evidence="4 10" id="KW-0677">Repeat</keyword>
<sequence>MPYTSDKTTPHLIGGFVGGLTSALTLQPFDLLKTRLQQERNSTISKCLNSINHPLELWRGSLPSCLRTSVGSALYLTSLNVVRSKIANSKQAGQGTSIASHGSSNLPNLSAKENLLSGAFTRAFVGYLTMPITVIKVRFESTFYRYKTLKEAVLDIYRNHGMRGFVKGYGPTVARDAPYAGLYVLFYEKNKSFFPKYILPSNFIQTDPKTGKYVTSTATIVNTTSALFSAVLATTITAPFDTIKTRIQLQPNVNKNSIITIKNIIQKESIFNLFDGLSLRLIRKSLSAGIAWGIYEELIKKFLP</sequence>
<dbReference type="EMBL" id="LPNM01000005">
    <property type="protein sequence ID" value="OEJ88320.1"/>
    <property type="molecule type" value="Genomic_DNA"/>
</dbReference>
<evidence type="ECO:0000313" key="12">
    <source>
        <dbReference type="EMBL" id="OEJ88320.1"/>
    </source>
</evidence>
<gene>
    <name evidence="12" type="ORF">AWRI3579_g881</name>
</gene>
<dbReference type="InterPro" id="IPR018108">
    <property type="entry name" value="MCP_transmembrane"/>
</dbReference>
<evidence type="ECO:0000256" key="11">
    <source>
        <dbReference type="PROSITE-ProRule" id="PRU00282"/>
    </source>
</evidence>
<feature type="repeat" description="Solcar" evidence="11">
    <location>
        <begin position="6"/>
        <end position="85"/>
    </location>
</feature>
<reference evidence="13" key="1">
    <citation type="journal article" date="2016" name="Genome Announc.">
        <title>Genome sequences of three species of Hanseniaspora isolated from spontaneous wine fermentations.</title>
        <authorList>
            <person name="Sternes P.R."/>
            <person name="Lee D."/>
            <person name="Kutyna D.R."/>
            <person name="Borneman A.R."/>
        </authorList>
    </citation>
    <scope>NUCLEOTIDE SEQUENCE [LARGE SCALE GENOMIC DNA]</scope>
    <source>
        <strain evidence="13">AWRI3579</strain>
    </source>
</reference>
<dbReference type="InterPro" id="IPR023395">
    <property type="entry name" value="MCP_dom_sf"/>
</dbReference>
<name>A0A1E5RN59_9ASCO</name>
<dbReference type="HAMAP" id="MF_03064">
    <property type="entry name" value="SLC25A38"/>
    <property type="match status" value="1"/>
</dbReference>
<dbReference type="Proteomes" id="UP000095728">
    <property type="component" value="Unassembled WGS sequence"/>
</dbReference>
<keyword evidence="7 10" id="KW-0496">Mitochondrion</keyword>
<dbReference type="OrthoDB" id="1924968at2759"/>
<dbReference type="Gene3D" id="1.50.40.10">
    <property type="entry name" value="Mitochondrial carrier domain"/>
    <property type="match status" value="1"/>
</dbReference>
<dbReference type="InParanoid" id="A0A1E5RN59"/>
<keyword evidence="3 10" id="KW-0812">Transmembrane</keyword>
<dbReference type="PROSITE" id="PS50920">
    <property type="entry name" value="SOLCAR"/>
    <property type="match status" value="3"/>
</dbReference>
<dbReference type="GO" id="GO:0005743">
    <property type="term" value="C:mitochondrial inner membrane"/>
    <property type="evidence" value="ECO:0007669"/>
    <property type="project" value="UniProtKB-SubCell"/>
</dbReference>
<dbReference type="PANTHER" id="PTHR46181:SF3">
    <property type="entry name" value="MITOCHONDRIAL GLYCINE TRANSPORTER"/>
    <property type="match status" value="1"/>
</dbReference>
<dbReference type="FunFam" id="1.50.40.10:FF:000103">
    <property type="entry name" value="Mitochondrial glycine transporter"/>
    <property type="match status" value="1"/>
</dbReference>
<evidence type="ECO:0000256" key="5">
    <source>
        <dbReference type="ARBA" id="ARBA00022792"/>
    </source>
</evidence>
<evidence type="ECO:0000256" key="3">
    <source>
        <dbReference type="ARBA" id="ARBA00022692"/>
    </source>
</evidence>
<dbReference type="FunCoup" id="A0A1E5RN59">
    <property type="interactions" value="106"/>
</dbReference>
<feature type="repeat" description="Solcar" evidence="11">
    <location>
        <begin position="109"/>
        <end position="193"/>
    </location>
</feature>
<evidence type="ECO:0000256" key="7">
    <source>
        <dbReference type="ARBA" id="ARBA00023128"/>
    </source>
</evidence>
<feature type="repeat" description="Solcar" evidence="11">
    <location>
        <begin position="217"/>
        <end position="301"/>
    </location>
</feature>
<keyword evidence="13" id="KW-1185">Reference proteome</keyword>
<dbReference type="SUPFAM" id="SSF103506">
    <property type="entry name" value="Mitochondrial carrier"/>
    <property type="match status" value="1"/>
</dbReference>
<dbReference type="GO" id="GO:1904983">
    <property type="term" value="P:glycine import into mitochondrion"/>
    <property type="evidence" value="ECO:0007669"/>
    <property type="project" value="UniProtKB-UniRule"/>
</dbReference>
<evidence type="ECO:0000313" key="13">
    <source>
        <dbReference type="Proteomes" id="UP000095728"/>
    </source>
</evidence>
<evidence type="ECO:0000256" key="6">
    <source>
        <dbReference type="ARBA" id="ARBA00022989"/>
    </source>
</evidence>
<evidence type="ECO:0000256" key="1">
    <source>
        <dbReference type="ARBA" id="ARBA00004141"/>
    </source>
</evidence>
<dbReference type="AlphaFoldDB" id="A0A1E5RN59"/>
<evidence type="ECO:0000256" key="2">
    <source>
        <dbReference type="ARBA" id="ARBA00022448"/>
    </source>
</evidence>
<comment type="caution">
    <text evidence="12">The sequence shown here is derived from an EMBL/GenBank/DDBJ whole genome shotgun (WGS) entry which is preliminary data.</text>
</comment>
<keyword evidence="5 10" id="KW-0999">Mitochondrion inner membrane</keyword>
<keyword evidence="8 10" id="KW-0472">Membrane</keyword>
<dbReference type="PANTHER" id="PTHR46181">
    <property type="entry name" value="MITOCHONDRIAL GLYCINE TRANSPORTER"/>
    <property type="match status" value="1"/>
</dbReference>
<comment type="subcellular location">
    <subcellularLocation>
        <location evidence="1">Membrane</location>
        <topology evidence="1">Multi-pass membrane protein</topology>
    </subcellularLocation>
    <subcellularLocation>
        <location evidence="10">Mitochondrion inner membrane</location>
        <topology evidence="10">Multi-pass membrane protein</topology>
    </subcellularLocation>
</comment>